<reference evidence="2" key="1">
    <citation type="submission" date="2022-05" db="EMBL/GenBank/DDBJ databases">
        <title>The Musa troglodytarum L. genome provides insights into the mechanism of non-climacteric behaviour and enrichment of carotenoids.</title>
        <authorList>
            <person name="Wang J."/>
        </authorList>
    </citation>
    <scope>NUCLEOTIDE SEQUENCE</scope>
    <source>
        <tissue evidence="2">Leaf</tissue>
    </source>
</reference>
<keyword evidence="3" id="KW-1185">Reference proteome</keyword>
<dbReference type="Proteomes" id="UP001055439">
    <property type="component" value="Chromosome 8"/>
</dbReference>
<feature type="region of interest" description="Disordered" evidence="1">
    <location>
        <begin position="15"/>
        <end position="136"/>
    </location>
</feature>
<dbReference type="AlphaFoldDB" id="A0A9E7HF02"/>
<organism evidence="2 3">
    <name type="scientific">Musa troglodytarum</name>
    <name type="common">fe'i banana</name>
    <dbReference type="NCBI Taxonomy" id="320322"/>
    <lineage>
        <taxon>Eukaryota</taxon>
        <taxon>Viridiplantae</taxon>
        <taxon>Streptophyta</taxon>
        <taxon>Embryophyta</taxon>
        <taxon>Tracheophyta</taxon>
        <taxon>Spermatophyta</taxon>
        <taxon>Magnoliopsida</taxon>
        <taxon>Liliopsida</taxon>
        <taxon>Zingiberales</taxon>
        <taxon>Musaceae</taxon>
        <taxon>Musa</taxon>
    </lineage>
</organism>
<dbReference type="OrthoDB" id="5801062at2759"/>
<feature type="compositionally biased region" description="Basic and acidic residues" evidence="1">
    <location>
        <begin position="32"/>
        <end position="48"/>
    </location>
</feature>
<feature type="compositionally biased region" description="Low complexity" evidence="1">
    <location>
        <begin position="101"/>
        <end position="117"/>
    </location>
</feature>
<sequence>IIHKIFGTVATRFRPTRSDSRLDAEPSPTEPSRAEPIRAEPIRAEPSRAEPNGAEPGQVEPSRTEPSRAGRAGRAGLLQNCNGPAAVHPGPKRTDRTGSVRLGSARPSSARLRPARLGSARLGSAPPGSARLGPARLGSAPVAGAFRMPTMPRTRLIPPPGRGIVGMRNAPARARARARVHPPSLFARLHFERSICSPTSPSKTTSSCFKTSKSHMTFLFKTTKTYK</sequence>
<proteinExistence type="predicted"/>
<feature type="non-terminal residue" evidence="2">
    <location>
        <position position="1"/>
    </location>
</feature>
<evidence type="ECO:0000313" key="3">
    <source>
        <dbReference type="Proteomes" id="UP001055439"/>
    </source>
</evidence>
<gene>
    <name evidence="2" type="ORF">MUK42_18806</name>
</gene>
<evidence type="ECO:0000256" key="1">
    <source>
        <dbReference type="SAM" id="MobiDB-lite"/>
    </source>
</evidence>
<dbReference type="EMBL" id="CP097510">
    <property type="protein sequence ID" value="URE32370.1"/>
    <property type="molecule type" value="Genomic_DNA"/>
</dbReference>
<protein>
    <submittedName>
        <fullName evidence="2">Uncharacterized protein</fullName>
    </submittedName>
</protein>
<evidence type="ECO:0000313" key="2">
    <source>
        <dbReference type="EMBL" id="URE32370.1"/>
    </source>
</evidence>
<name>A0A9E7HF02_9LILI</name>
<accession>A0A9E7HF02</accession>